<dbReference type="Proteomes" id="UP000035287">
    <property type="component" value="Chromosome"/>
</dbReference>
<evidence type="ECO:0000313" key="1">
    <source>
        <dbReference type="EMBL" id="AKM10267.1"/>
    </source>
</evidence>
<dbReference type="RefSeq" id="WP_047820937.1">
    <property type="nucleotide sequence ID" value="NZ_CP011770.1"/>
</dbReference>
<gene>
    <name evidence="1" type="ORF">AB433_10320</name>
</gene>
<accession>A0A0G3XGE0</accession>
<dbReference type="AlphaFoldDB" id="A0A0G3XGE0"/>
<name>A0A0G3XGE0_9SPHN</name>
<organism evidence="1 2">
    <name type="scientific">Croceicoccus naphthovorans</name>
    <dbReference type="NCBI Taxonomy" id="1348774"/>
    <lineage>
        <taxon>Bacteria</taxon>
        <taxon>Pseudomonadati</taxon>
        <taxon>Pseudomonadota</taxon>
        <taxon>Alphaproteobacteria</taxon>
        <taxon>Sphingomonadales</taxon>
        <taxon>Erythrobacteraceae</taxon>
        <taxon>Croceicoccus</taxon>
    </lineage>
</organism>
<dbReference type="STRING" id="1348774.AB433_10320"/>
<sequence>MTDKVEHIDAVVAAVERQAPGWAVHNHASFDEPVYELTIQDQPLNIVMESLLWQESLKEPPALLGVQQGFATNRVEVAA</sequence>
<dbReference type="EMBL" id="CP011770">
    <property type="protein sequence ID" value="AKM10267.1"/>
    <property type="molecule type" value="Genomic_DNA"/>
</dbReference>
<protein>
    <submittedName>
        <fullName evidence="1">Uncharacterized protein</fullName>
    </submittedName>
</protein>
<dbReference type="KEGG" id="cna:AB433_10320"/>
<reference evidence="1 2" key="1">
    <citation type="submission" date="2015-06" db="EMBL/GenBank/DDBJ databases">
        <authorList>
            <person name="Zeng Y."/>
            <person name="Huang Y."/>
        </authorList>
    </citation>
    <scope>NUCLEOTIDE SEQUENCE [LARGE SCALE GENOMIC DNA]</scope>
    <source>
        <strain evidence="1 2">PQ-2</strain>
    </source>
</reference>
<dbReference type="PATRIC" id="fig|1348774.3.peg.2164"/>
<evidence type="ECO:0000313" key="2">
    <source>
        <dbReference type="Proteomes" id="UP000035287"/>
    </source>
</evidence>
<proteinExistence type="predicted"/>
<keyword evidence="2" id="KW-1185">Reference proteome</keyword>